<dbReference type="Gene3D" id="3.40.190.10">
    <property type="entry name" value="Periplasmic binding protein-like II"/>
    <property type="match status" value="1"/>
</dbReference>
<sequence length="315" mass="34575">MKFNKLIYPLAMSIMSAALPLSAAASDQADEVRFIVPPWPGVTVKTEIVSQLLKPLGYASERLDMSSTVGYRALGTGDADAFLGGWLPAQQESYDAAMADNQIVDLGNNVDGARMGFAVPGYVYDAGVTSATQIDDPENRERFGANFYAIESGSTTSDFIRNAIANDTYGLGDWNLIESSTPGMLSAVDAAWNREEWVVFYGWTPHWMALKYDMHILADPEEVYGPNQGRSDVRTILARTFSDANPNLTHFLDQVTFSADEQSAFIRDYGLKEQAVEVVAHNWIEANPERVAEFLQGVETRDGQPGLPAVEEALQ</sequence>
<proteinExistence type="predicted"/>
<protein>
    <submittedName>
        <fullName evidence="3">ABC transporter substrate-binding protein</fullName>
    </submittedName>
</protein>
<dbReference type="RefSeq" id="WP_019951964.1">
    <property type="nucleotide sequence ID" value="NZ_JBHLVX010000009.1"/>
</dbReference>
<feature type="chain" id="PRO_5046476580" evidence="1">
    <location>
        <begin position="26"/>
        <end position="315"/>
    </location>
</feature>
<dbReference type="Pfam" id="PF04069">
    <property type="entry name" value="OpuAC"/>
    <property type="match status" value="1"/>
</dbReference>
<comment type="caution">
    <text evidence="3">The sequence shown here is derived from an EMBL/GenBank/DDBJ whole genome shotgun (WGS) entry which is preliminary data.</text>
</comment>
<evidence type="ECO:0000313" key="4">
    <source>
        <dbReference type="Proteomes" id="UP001589814"/>
    </source>
</evidence>
<organism evidence="3 4">
    <name type="scientific">Kushneria aurantia</name>
    <dbReference type="NCBI Taxonomy" id="504092"/>
    <lineage>
        <taxon>Bacteria</taxon>
        <taxon>Pseudomonadati</taxon>
        <taxon>Pseudomonadota</taxon>
        <taxon>Gammaproteobacteria</taxon>
        <taxon>Oceanospirillales</taxon>
        <taxon>Halomonadaceae</taxon>
        <taxon>Kushneria</taxon>
    </lineage>
</organism>
<keyword evidence="4" id="KW-1185">Reference proteome</keyword>
<gene>
    <name evidence="3" type="ORF">ACFFHW_02335</name>
</gene>
<evidence type="ECO:0000313" key="3">
    <source>
        <dbReference type="EMBL" id="MFC0266843.1"/>
    </source>
</evidence>
<accession>A0ABV6FZM2</accession>
<feature type="signal peptide" evidence="1">
    <location>
        <begin position="1"/>
        <end position="25"/>
    </location>
</feature>
<evidence type="ECO:0000259" key="2">
    <source>
        <dbReference type="Pfam" id="PF04069"/>
    </source>
</evidence>
<dbReference type="EMBL" id="JBHLVX010000009">
    <property type="protein sequence ID" value="MFC0266843.1"/>
    <property type="molecule type" value="Genomic_DNA"/>
</dbReference>
<dbReference type="SUPFAM" id="SSF53850">
    <property type="entry name" value="Periplasmic binding protein-like II"/>
    <property type="match status" value="1"/>
</dbReference>
<dbReference type="InterPro" id="IPR007210">
    <property type="entry name" value="ABC_Gly_betaine_transp_sub-bd"/>
</dbReference>
<reference evidence="3 4" key="1">
    <citation type="submission" date="2024-09" db="EMBL/GenBank/DDBJ databases">
        <authorList>
            <person name="Sun Q."/>
            <person name="Mori K."/>
        </authorList>
    </citation>
    <scope>NUCLEOTIDE SEQUENCE [LARGE SCALE GENOMIC DNA]</scope>
    <source>
        <strain evidence="3 4">CCM 7415</strain>
    </source>
</reference>
<dbReference type="Gene3D" id="3.40.190.100">
    <property type="entry name" value="Glycine betaine-binding periplasmic protein, domain 2"/>
    <property type="match status" value="1"/>
</dbReference>
<feature type="domain" description="ABC-type glycine betaine transport system substrate-binding" evidence="2">
    <location>
        <begin position="31"/>
        <end position="285"/>
    </location>
</feature>
<keyword evidence="1" id="KW-0732">Signal</keyword>
<name>A0ABV6FZM2_9GAMM</name>
<dbReference type="CDD" id="cd13640">
    <property type="entry name" value="PBP2_ChoX"/>
    <property type="match status" value="1"/>
</dbReference>
<dbReference type="InterPro" id="IPR017783">
    <property type="entry name" value="ABC_choline_sub-bd"/>
</dbReference>
<dbReference type="Proteomes" id="UP001589814">
    <property type="component" value="Unassembled WGS sequence"/>
</dbReference>
<evidence type="ECO:0000256" key="1">
    <source>
        <dbReference type="SAM" id="SignalP"/>
    </source>
</evidence>